<reference evidence="1 2" key="1">
    <citation type="submission" date="2019-01" db="EMBL/GenBank/DDBJ databases">
        <title>Coherence of Microcystis species and biogeography revealed through population genomics.</title>
        <authorList>
            <person name="Perez-Carrascal O.M."/>
            <person name="Terrat Y."/>
            <person name="Giani A."/>
            <person name="Fortin N."/>
            <person name="Tromas N."/>
            <person name="Shapiro B.J."/>
        </authorList>
    </citation>
    <scope>NUCLEOTIDE SEQUENCE [LARGE SCALE GENOMIC DNA]</scope>
    <source>
        <strain evidence="1">Ma_QC_B_20070730_S2</strain>
    </source>
</reference>
<gene>
    <name evidence="1" type="ORF">EWV80_12055</name>
</gene>
<accession>A0A552DNN4</accession>
<dbReference type="Proteomes" id="UP000320551">
    <property type="component" value="Unassembled WGS sequence"/>
</dbReference>
<organism evidence="1 2">
    <name type="scientific">Microcystis aeruginosa Ma_QC_B_20070730_S2</name>
    <dbReference type="NCBI Taxonomy" id="2486256"/>
    <lineage>
        <taxon>Bacteria</taxon>
        <taxon>Bacillati</taxon>
        <taxon>Cyanobacteriota</taxon>
        <taxon>Cyanophyceae</taxon>
        <taxon>Oscillatoriophycideae</taxon>
        <taxon>Chroococcales</taxon>
        <taxon>Microcystaceae</taxon>
        <taxon>Microcystis</taxon>
    </lineage>
</organism>
<proteinExistence type="predicted"/>
<protein>
    <submittedName>
        <fullName evidence="1">Uncharacterized protein</fullName>
    </submittedName>
</protein>
<evidence type="ECO:0000313" key="1">
    <source>
        <dbReference type="EMBL" id="TRU23817.1"/>
    </source>
</evidence>
<evidence type="ECO:0000313" key="2">
    <source>
        <dbReference type="Proteomes" id="UP000320551"/>
    </source>
</evidence>
<comment type="caution">
    <text evidence="1">The sequence shown here is derived from an EMBL/GenBank/DDBJ whole genome shotgun (WGS) entry which is preliminary data.</text>
</comment>
<sequence length="316" mass="36862">MTQESTENPQKTPKNFWQTIKTLLKNIPLDKAQAFLTLITTILSIYLTYQAHQIKKEIDLAQTNINKATFVKGLLETLTLSQDQKIKNDVSLIIVNRMIPQNNQEKLMVAEIAEQIYRENLRKAQTFAENFDRNTQNKGKTCDLHQVSGFSPSAAAFNIMEENNPEKAKKLLREFATQKTFKKGDSRIDPQKNCVEQLNRYYNVLNYVVYFQFNNEKYQDEINQFAQKLIQIGWEVPENEDNKGFGLYKLTGYTWKDDKKPLNTIRYYHVSDLRNAKRLEKLAEEHFKKDFSLDNLSVSHPNEPFGQIEVLIHDNG</sequence>
<dbReference type="AlphaFoldDB" id="A0A552DNN4"/>
<dbReference type="EMBL" id="SFBK01000163">
    <property type="protein sequence ID" value="TRU23817.1"/>
    <property type="molecule type" value="Genomic_DNA"/>
</dbReference>
<name>A0A552DNN4_MICAE</name>